<evidence type="ECO:0000313" key="3">
    <source>
        <dbReference type="EMBL" id="VAW65662.1"/>
    </source>
</evidence>
<organism evidence="3">
    <name type="scientific">hydrothermal vent metagenome</name>
    <dbReference type="NCBI Taxonomy" id="652676"/>
    <lineage>
        <taxon>unclassified sequences</taxon>
        <taxon>metagenomes</taxon>
        <taxon>ecological metagenomes</taxon>
    </lineage>
</organism>
<dbReference type="EMBL" id="UOFH01000325">
    <property type="protein sequence ID" value="VAW65662.1"/>
    <property type="molecule type" value="Genomic_DNA"/>
</dbReference>
<dbReference type="GO" id="GO:0008080">
    <property type="term" value="F:N-acetyltransferase activity"/>
    <property type="evidence" value="ECO:0007669"/>
    <property type="project" value="InterPro"/>
</dbReference>
<dbReference type="InterPro" id="IPR000182">
    <property type="entry name" value="GNAT_dom"/>
</dbReference>
<dbReference type="PANTHER" id="PTHR13947">
    <property type="entry name" value="GNAT FAMILY N-ACETYLTRANSFERASE"/>
    <property type="match status" value="1"/>
</dbReference>
<gene>
    <name evidence="3" type="ORF">MNBD_GAMMA08-1169</name>
</gene>
<reference evidence="3" key="1">
    <citation type="submission" date="2018-06" db="EMBL/GenBank/DDBJ databases">
        <authorList>
            <person name="Zhirakovskaya E."/>
        </authorList>
    </citation>
    <scope>NUCLEOTIDE SEQUENCE</scope>
</reference>
<dbReference type="CDD" id="cd04301">
    <property type="entry name" value="NAT_SF"/>
    <property type="match status" value="1"/>
</dbReference>
<name>A0A3B0XR36_9ZZZZ</name>
<proteinExistence type="predicted"/>
<dbReference type="PANTHER" id="PTHR13947:SF37">
    <property type="entry name" value="LD18367P"/>
    <property type="match status" value="1"/>
</dbReference>
<dbReference type="InterPro" id="IPR050769">
    <property type="entry name" value="NAT_camello-type"/>
</dbReference>
<dbReference type="Pfam" id="PF00583">
    <property type="entry name" value="Acetyltransf_1"/>
    <property type="match status" value="1"/>
</dbReference>
<accession>A0A3B0XR36</accession>
<sequence>MEFLVGEIASFNMPESMVSELLNEVYVGEKYVETEVAKEMFKYNEIKKRGIVICAVEKQSFSLAGVVVFVPYESPASKLAKENESEMHLLCVNKNYRNKGIGKILIKSVVDIAIKNGNTKIILWTQKIMKAAQNLYEKEEFTHINNIIKNNREFLVYEKQLNA</sequence>
<dbReference type="SUPFAM" id="SSF55729">
    <property type="entry name" value="Acyl-CoA N-acyltransferases (Nat)"/>
    <property type="match status" value="1"/>
</dbReference>
<keyword evidence="1" id="KW-0808">Transferase</keyword>
<dbReference type="AlphaFoldDB" id="A0A3B0XR36"/>
<evidence type="ECO:0000259" key="2">
    <source>
        <dbReference type="PROSITE" id="PS51186"/>
    </source>
</evidence>
<dbReference type="Gene3D" id="3.40.630.30">
    <property type="match status" value="1"/>
</dbReference>
<protein>
    <recommendedName>
        <fullName evidence="2">N-acetyltransferase domain-containing protein</fullName>
    </recommendedName>
</protein>
<feature type="domain" description="N-acetyltransferase" evidence="2">
    <location>
        <begin position="1"/>
        <end position="162"/>
    </location>
</feature>
<evidence type="ECO:0000256" key="1">
    <source>
        <dbReference type="ARBA" id="ARBA00022679"/>
    </source>
</evidence>
<dbReference type="InterPro" id="IPR016181">
    <property type="entry name" value="Acyl_CoA_acyltransferase"/>
</dbReference>
<dbReference type="PROSITE" id="PS51186">
    <property type="entry name" value="GNAT"/>
    <property type="match status" value="1"/>
</dbReference>